<proteinExistence type="predicted"/>
<evidence type="ECO:0000256" key="8">
    <source>
        <dbReference type="SAM" id="SignalP"/>
    </source>
</evidence>
<keyword evidence="7" id="KW-0624">Polysaccharide degradation</keyword>
<name>A0ABR9ZK73_9CORY</name>
<keyword evidence="11" id="KW-1185">Reference proteome</keyword>
<dbReference type="Pfam" id="PF02230">
    <property type="entry name" value="Abhydrolase_2"/>
    <property type="match status" value="1"/>
</dbReference>
<reference evidence="10 11" key="1">
    <citation type="submission" date="2020-10" db="EMBL/GenBank/DDBJ databases">
        <title>Novel species in genus Corynebacterium.</title>
        <authorList>
            <person name="Zhang G."/>
        </authorList>
    </citation>
    <scope>NUCLEOTIDE SEQUENCE [LARGE SCALE GENOMIC DNA]</scope>
    <source>
        <strain evidence="10 11">DSM 45110</strain>
    </source>
</reference>
<gene>
    <name evidence="10" type="ORF">IRY30_04505</name>
</gene>
<evidence type="ECO:0000313" key="10">
    <source>
        <dbReference type="EMBL" id="MBF4553344.1"/>
    </source>
</evidence>
<comment type="subcellular location">
    <subcellularLocation>
        <location evidence="1">Secreted</location>
    </subcellularLocation>
</comment>
<evidence type="ECO:0000256" key="2">
    <source>
        <dbReference type="ARBA" id="ARBA00022525"/>
    </source>
</evidence>
<sequence length="326" mass="35071">MKVTCVTSVTYVKPVNVRQCAHNARIFLALSFAVLLGLTLNPVASAQNAPPPPPAKSLAALAPTLQGNPTNVEFVRPYGEVRSAVVSVTSNYDPKRPVPILFGFGGWHDSPENYRNYSRFSNTGAAQEAIVVYSRGRENAWEGAPYSRTTRGGDVDFVRQIVGELQKHYNVDMNRIYAVGMSNGGGMAANLACQAPDLMAGVVGVSGAYYNPVNEGCAPGSVPTFLVHGSEDKLTHYQGGSLHDAPYLPVMNVINSRAQANGCAPQPVQSELPGGVTQFGFPGCKDEAVHWRVNGQDHTWFVSPDIANEAWRFLARQNKTLPGPAE</sequence>
<evidence type="ECO:0000256" key="6">
    <source>
        <dbReference type="ARBA" id="ARBA00023277"/>
    </source>
</evidence>
<dbReference type="InterPro" id="IPR029058">
    <property type="entry name" value="AB_hydrolase_fold"/>
</dbReference>
<keyword evidence="3" id="KW-0858">Xylan degradation</keyword>
<comment type="caution">
    <text evidence="10">The sequence shown here is derived from an EMBL/GenBank/DDBJ whole genome shotgun (WGS) entry which is preliminary data.</text>
</comment>
<keyword evidence="5" id="KW-0378">Hydrolase</keyword>
<feature type="domain" description="Phospholipase/carboxylesterase/thioesterase" evidence="9">
    <location>
        <begin position="158"/>
        <end position="244"/>
    </location>
</feature>
<evidence type="ECO:0000313" key="11">
    <source>
        <dbReference type="Proteomes" id="UP000635902"/>
    </source>
</evidence>
<accession>A0ABR9ZK73</accession>
<protein>
    <submittedName>
        <fullName evidence="10">Polyhydroxybutyrate depolymerase</fullName>
    </submittedName>
</protein>
<keyword evidence="2" id="KW-0964">Secreted</keyword>
<feature type="chain" id="PRO_5046030114" evidence="8">
    <location>
        <begin position="47"/>
        <end position="326"/>
    </location>
</feature>
<dbReference type="EMBL" id="JADKMY010000001">
    <property type="protein sequence ID" value="MBF4553344.1"/>
    <property type="molecule type" value="Genomic_DNA"/>
</dbReference>
<evidence type="ECO:0000256" key="7">
    <source>
        <dbReference type="ARBA" id="ARBA00023326"/>
    </source>
</evidence>
<evidence type="ECO:0000256" key="5">
    <source>
        <dbReference type="ARBA" id="ARBA00022801"/>
    </source>
</evidence>
<dbReference type="Gene3D" id="3.40.50.1820">
    <property type="entry name" value="alpha/beta hydrolase"/>
    <property type="match status" value="1"/>
</dbReference>
<feature type="signal peptide" evidence="8">
    <location>
        <begin position="1"/>
        <end position="46"/>
    </location>
</feature>
<keyword evidence="4 8" id="KW-0732">Signal</keyword>
<dbReference type="Proteomes" id="UP000635902">
    <property type="component" value="Unassembled WGS sequence"/>
</dbReference>
<evidence type="ECO:0000256" key="3">
    <source>
        <dbReference type="ARBA" id="ARBA00022651"/>
    </source>
</evidence>
<evidence type="ECO:0000256" key="4">
    <source>
        <dbReference type="ARBA" id="ARBA00022729"/>
    </source>
</evidence>
<dbReference type="InterPro" id="IPR043595">
    <property type="entry name" value="FaeB/C/D"/>
</dbReference>
<dbReference type="SUPFAM" id="SSF53474">
    <property type="entry name" value="alpha/beta-Hydrolases"/>
    <property type="match status" value="1"/>
</dbReference>
<dbReference type="PANTHER" id="PTHR38050">
    <property type="match status" value="1"/>
</dbReference>
<evidence type="ECO:0000259" key="9">
    <source>
        <dbReference type="Pfam" id="PF02230"/>
    </source>
</evidence>
<organism evidence="10 11">
    <name type="scientific">Corynebacterium suicordis DSM 45110</name>
    <dbReference type="NCBI Taxonomy" id="1121369"/>
    <lineage>
        <taxon>Bacteria</taxon>
        <taxon>Bacillati</taxon>
        <taxon>Actinomycetota</taxon>
        <taxon>Actinomycetes</taxon>
        <taxon>Mycobacteriales</taxon>
        <taxon>Corynebacteriaceae</taxon>
        <taxon>Corynebacterium</taxon>
    </lineage>
</organism>
<keyword evidence="6" id="KW-0119">Carbohydrate metabolism</keyword>
<dbReference type="InterPro" id="IPR003140">
    <property type="entry name" value="PLipase/COase/thioEstase"/>
</dbReference>
<dbReference type="PANTHER" id="PTHR38050:SF2">
    <property type="entry name" value="FERULOYL ESTERASE C-RELATED"/>
    <property type="match status" value="1"/>
</dbReference>
<evidence type="ECO:0000256" key="1">
    <source>
        <dbReference type="ARBA" id="ARBA00004613"/>
    </source>
</evidence>